<feature type="region of interest" description="Disordered" evidence="1">
    <location>
        <begin position="40"/>
        <end position="117"/>
    </location>
</feature>
<feature type="compositionally biased region" description="Polar residues" evidence="1">
    <location>
        <begin position="133"/>
        <end position="142"/>
    </location>
</feature>
<proteinExistence type="predicted"/>
<evidence type="ECO:0000313" key="3">
    <source>
        <dbReference type="Proteomes" id="UP000250043"/>
    </source>
</evidence>
<accession>A0A8E2AI70</accession>
<keyword evidence="3" id="KW-1185">Reference proteome</keyword>
<dbReference type="EMBL" id="KV722619">
    <property type="protein sequence ID" value="OCH84963.1"/>
    <property type="molecule type" value="Genomic_DNA"/>
</dbReference>
<protein>
    <submittedName>
        <fullName evidence="2">Uncharacterized protein</fullName>
    </submittedName>
</protein>
<evidence type="ECO:0000313" key="2">
    <source>
        <dbReference type="EMBL" id="OCH84963.1"/>
    </source>
</evidence>
<feature type="compositionally biased region" description="Polar residues" evidence="1">
    <location>
        <begin position="59"/>
        <end position="96"/>
    </location>
</feature>
<dbReference type="OrthoDB" id="2804139at2759"/>
<name>A0A8E2AI70_9APHY</name>
<organism evidence="2 3">
    <name type="scientific">Obba rivulosa</name>
    <dbReference type="NCBI Taxonomy" id="1052685"/>
    <lineage>
        <taxon>Eukaryota</taxon>
        <taxon>Fungi</taxon>
        <taxon>Dikarya</taxon>
        <taxon>Basidiomycota</taxon>
        <taxon>Agaricomycotina</taxon>
        <taxon>Agaricomycetes</taxon>
        <taxon>Polyporales</taxon>
        <taxon>Gelatoporiaceae</taxon>
        <taxon>Obba</taxon>
    </lineage>
</organism>
<dbReference type="Proteomes" id="UP000250043">
    <property type="component" value="Unassembled WGS sequence"/>
</dbReference>
<reference evidence="2 3" key="1">
    <citation type="submission" date="2016-07" db="EMBL/GenBank/DDBJ databases">
        <title>Draft genome of the white-rot fungus Obba rivulosa 3A-2.</title>
        <authorList>
            <consortium name="DOE Joint Genome Institute"/>
            <person name="Miettinen O."/>
            <person name="Riley R."/>
            <person name="Acob R."/>
            <person name="Barry K."/>
            <person name="Cullen D."/>
            <person name="De Vries R."/>
            <person name="Hainaut M."/>
            <person name="Hatakka A."/>
            <person name="Henrissat B."/>
            <person name="Hilden K."/>
            <person name="Kuo R."/>
            <person name="Labutti K."/>
            <person name="Lipzen A."/>
            <person name="Makela M.R."/>
            <person name="Sandor L."/>
            <person name="Spatafora J.W."/>
            <person name="Grigoriev I.V."/>
            <person name="Hibbett D.S."/>
        </authorList>
    </citation>
    <scope>NUCLEOTIDE SEQUENCE [LARGE SCALE GENOMIC DNA]</scope>
    <source>
        <strain evidence="2 3">3A-2</strain>
    </source>
</reference>
<dbReference type="AlphaFoldDB" id="A0A8E2AI70"/>
<sequence>MPPGPVYNLLCVASSVADILGHAARIRASQLESTAAPVTAAFGRSTRKRESRAPLDSPPTRQDLTLSSTAQPGPSVYQSVTQASSVLPADSSNSIVQHAPPLEPKTASSAKEGSSVPLVVEGRRDTAGLLPSQYVSKSSNPIRTDAPSLDQLSRQPPDAAPSNVVEHEAKNVGEGALHVIPTFQIEPKVDSISPIEDAKAAMGSDVQVDAAVLPDLISPVSRSSITPAALFTPYASIPILMLEICACSPLHLIPRSPGSYSHPRFLHPE</sequence>
<evidence type="ECO:0000256" key="1">
    <source>
        <dbReference type="SAM" id="MobiDB-lite"/>
    </source>
</evidence>
<feature type="region of interest" description="Disordered" evidence="1">
    <location>
        <begin position="130"/>
        <end position="162"/>
    </location>
</feature>
<gene>
    <name evidence="2" type="ORF">OBBRIDRAFT_355232</name>
</gene>